<dbReference type="PANTHER" id="PTHR40763:SF5">
    <property type="entry name" value="MEMBRANE PROTEIN"/>
    <property type="match status" value="1"/>
</dbReference>
<dbReference type="EMBL" id="QURH01000009">
    <property type="protein sequence ID" value="RFU43562.1"/>
    <property type="molecule type" value="Genomic_DNA"/>
</dbReference>
<protein>
    <submittedName>
        <fullName evidence="2">DUF1707 domain-containing protein</fullName>
    </submittedName>
</protein>
<dbReference type="Proteomes" id="UP000261811">
    <property type="component" value="Unassembled WGS sequence"/>
</dbReference>
<evidence type="ECO:0000313" key="2">
    <source>
        <dbReference type="EMBL" id="RFU43562.1"/>
    </source>
</evidence>
<organism evidence="2 3">
    <name type="scientific">Actinomadura logoneensis</name>
    <dbReference type="NCBI Taxonomy" id="2293572"/>
    <lineage>
        <taxon>Bacteria</taxon>
        <taxon>Bacillati</taxon>
        <taxon>Actinomycetota</taxon>
        <taxon>Actinomycetes</taxon>
        <taxon>Streptosporangiales</taxon>
        <taxon>Thermomonosporaceae</taxon>
        <taxon>Actinomadura</taxon>
    </lineage>
</organism>
<gene>
    <name evidence="2" type="ORF">DZF91_00480</name>
</gene>
<evidence type="ECO:0000259" key="1">
    <source>
        <dbReference type="Pfam" id="PF08044"/>
    </source>
</evidence>
<dbReference type="Pfam" id="PF08044">
    <property type="entry name" value="DUF1707"/>
    <property type="match status" value="1"/>
</dbReference>
<accession>A0A372JU51</accession>
<dbReference type="OrthoDB" id="3428481at2"/>
<feature type="domain" description="DUF1707" evidence="1">
    <location>
        <begin position="13"/>
        <end position="65"/>
    </location>
</feature>
<evidence type="ECO:0000313" key="3">
    <source>
        <dbReference type="Proteomes" id="UP000261811"/>
    </source>
</evidence>
<dbReference type="InterPro" id="IPR012551">
    <property type="entry name" value="DUF1707_SHOCT-like"/>
</dbReference>
<dbReference type="PANTHER" id="PTHR40763">
    <property type="entry name" value="MEMBRANE PROTEIN-RELATED"/>
    <property type="match status" value="1"/>
</dbReference>
<dbReference type="AlphaFoldDB" id="A0A372JU51"/>
<name>A0A372JU51_9ACTN</name>
<reference evidence="2 3" key="1">
    <citation type="submission" date="2018-08" db="EMBL/GenBank/DDBJ databases">
        <title>Actinomadura jelena sp. nov., a novel Actinomycete isolated from soil in Chad.</title>
        <authorList>
            <person name="Shi L."/>
        </authorList>
    </citation>
    <scope>NUCLEOTIDE SEQUENCE [LARGE SCALE GENOMIC DNA]</scope>
    <source>
        <strain evidence="2 3">NEAU-G17</strain>
    </source>
</reference>
<sequence length="210" mass="22703">MTEESLPERRPELRVSHEDRERVAEQLRVAAGDGRLTLEELDERLDKALSARTESELAILVRDLPAAGAELSSAPAVQAKDLVRIEVGSSSIAREGEWVVPRAMDVIVSSGTVKLDLTSAVISHGPLRIAAEVKSGNLTIVTRPGIVVDTDEVAVKSGSVKVKVPPSVAGDAPRTFLQVEVVGSVRSGKIVARPPRRGFFGWLFRRPPKY</sequence>
<keyword evidence="3" id="KW-1185">Reference proteome</keyword>
<proteinExistence type="predicted"/>
<comment type="caution">
    <text evidence="2">The sequence shown here is derived from an EMBL/GenBank/DDBJ whole genome shotgun (WGS) entry which is preliminary data.</text>
</comment>